<protein>
    <recommendedName>
        <fullName evidence="10">Peptidase M43 pregnancy-associated plasma-A domain-containing protein</fullName>
    </recommendedName>
</protein>
<dbReference type="EMBL" id="BDSP01000022">
    <property type="protein sequence ID" value="GAX10607.1"/>
    <property type="molecule type" value="Genomic_DNA"/>
</dbReference>
<dbReference type="InParanoid" id="A0A1Z5J9D8"/>
<evidence type="ECO:0000256" key="4">
    <source>
        <dbReference type="ARBA" id="ARBA00022729"/>
    </source>
</evidence>
<dbReference type="InterPro" id="IPR008754">
    <property type="entry name" value="Peptidase_M43"/>
</dbReference>
<dbReference type="GO" id="GO:0008237">
    <property type="term" value="F:metallopeptidase activity"/>
    <property type="evidence" value="ECO:0007669"/>
    <property type="project" value="UniProtKB-KW"/>
</dbReference>
<dbReference type="Pfam" id="PF05572">
    <property type="entry name" value="Peptidase_M43"/>
    <property type="match status" value="1"/>
</dbReference>
<evidence type="ECO:0000256" key="6">
    <source>
        <dbReference type="ARBA" id="ARBA00022833"/>
    </source>
</evidence>
<dbReference type="Proteomes" id="UP000198406">
    <property type="component" value="Unassembled WGS sequence"/>
</dbReference>
<dbReference type="GO" id="GO:0046872">
    <property type="term" value="F:metal ion binding"/>
    <property type="evidence" value="ECO:0007669"/>
    <property type="project" value="UniProtKB-KW"/>
</dbReference>
<dbReference type="PANTHER" id="PTHR47466:SF1">
    <property type="entry name" value="METALLOPROTEASE MEP1 (AFU_ORTHOLOGUE AFUA_1G07730)-RELATED"/>
    <property type="match status" value="1"/>
</dbReference>
<comment type="caution">
    <text evidence="11">The sequence shown here is derived from an EMBL/GenBank/DDBJ whole genome shotgun (WGS) entry which is preliminary data.</text>
</comment>
<sequence>MAIRYLTIALFSLLQWQFLLSHRLGGTFEEGYYDAYHERHLPFHSHRSLQEEFRNEDGIPICGFPEPSDADLRELEASQKTSILGRFAKFAARFWRNLAQRRRSIPTYYHIIQNATIAGPSAEQVRAQHDHLVEAFAPYGFSFTLKDITFTRNNDWFGYKEYNTDEERDMKTTLRRGGPESLNVYVNNGKGVCGYAYLPKFYGQFPWNDGIVINFRCFGGASQSQEGDVVVHEVGHWLGLLHPFSNCAEPGDGISDTPLQGLPTRGCPAEPVNSCGKGFDSADNYMDYSSDVCKTRFTAGQAERMDEEWKKYRL</sequence>
<keyword evidence="12" id="KW-1185">Reference proteome</keyword>
<feature type="domain" description="Peptidase M43 pregnancy-associated plasma-A" evidence="10">
    <location>
        <begin position="193"/>
        <end position="307"/>
    </location>
</feature>
<dbReference type="AlphaFoldDB" id="A0A1Z5J9D8"/>
<keyword evidence="2" id="KW-0645">Protease</keyword>
<comment type="similarity">
    <text evidence="1">Belongs to the peptidase M43B family.</text>
</comment>
<dbReference type="InterPro" id="IPR024079">
    <property type="entry name" value="MetalloPept_cat_dom_sf"/>
</dbReference>
<dbReference type="SUPFAM" id="SSF55486">
    <property type="entry name" value="Metalloproteases ('zincins'), catalytic domain"/>
    <property type="match status" value="1"/>
</dbReference>
<name>A0A1Z5J9D8_FISSO</name>
<keyword evidence="8" id="KW-1015">Disulfide bond</keyword>
<accession>A0A1Z5J9D8</accession>
<dbReference type="OrthoDB" id="47886at2759"/>
<dbReference type="CDD" id="cd04275">
    <property type="entry name" value="ZnMc_pappalysin_like"/>
    <property type="match status" value="1"/>
</dbReference>
<keyword evidence="3" id="KW-0479">Metal-binding</keyword>
<keyword evidence="6" id="KW-0862">Zinc</keyword>
<dbReference type="GO" id="GO:0006508">
    <property type="term" value="P:proteolysis"/>
    <property type="evidence" value="ECO:0007669"/>
    <property type="project" value="UniProtKB-KW"/>
</dbReference>
<dbReference type="Gene3D" id="3.40.390.10">
    <property type="entry name" value="Collagenase (Catalytic Domain)"/>
    <property type="match status" value="1"/>
</dbReference>
<organism evidence="11 12">
    <name type="scientific">Fistulifera solaris</name>
    <name type="common">Oleaginous diatom</name>
    <dbReference type="NCBI Taxonomy" id="1519565"/>
    <lineage>
        <taxon>Eukaryota</taxon>
        <taxon>Sar</taxon>
        <taxon>Stramenopiles</taxon>
        <taxon>Ochrophyta</taxon>
        <taxon>Bacillariophyta</taxon>
        <taxon>Bacillariophyceae</taxon>
        <taxon>Bacillariophycidae</taxon>
        <taxon>Naviculales</taxon>
        <taxon>Naviculaceae</taxon>
        <taxon>Fistulifera</taxon>
    </lineage>
</organism>
<evidence type="ECO:0000256" key="2">
    <source>
        <dbReference type="ARBA" id="ARBA00022670"/>
    </source>
</evidence>
<evidence type="ECO:0000256" key="1">
    <source>
        <dbReference type="ARBA" id="ARBA00008721"/>
    </source>
</evidence>
<keyword evidence="5" id="KW-0378">Hydrolase</keyword>
<keyword evidence="4 9" id="KW-0732">Signal</keyword>
<evidence type="ECO:0000313" key="12">
    <source>
        <dbReference type="Proteomes" id="UP000198406"/>
    </source>
</evidence>
<feature type="signal peptide" evidence="9">
    <location>
        <begin position="1"/>
        <end position="21"/>
    </location>
</feature>
<evidence type="ECO:0000256" key="9">
    <source>
        <dbReference type="SAM" id="SignalP"/>
    </source>
</evidence>
<dbReference type="PANTHER" id="PTHR47466">
    <property type="match status" value="1"/>
</dbReference>
<gene>
    <name evidence="11" type="ORF">FisN_14Lh111</name>
</gene>
<feature type="chain" id="PRO_5012170523" description="Peptidase M43 pregnancy-associated plasma-A domain-containing protein" evidence="9">
    <location>
        <begin position="22"/>
        <end position="314"/>
    </location>
</feature>
<evidence type="ECO:0000256" key="7">
    <source>
        <dbReference type="ARBA" id="ARBA00023049"/>
    </source>
</evidence>
<reference evidence="11 12" key="1">
    <citation type="journal article" date="2015" name="Plant Cell">
        <title>Oil accumulation by the oleaginous diatom Fistulifera solaris as revealed by the genome and transcriptome.</title>
        <authorList>
            <person name="Tanaka T."/>
            <person name="Maeda Y."/>
            <person name="Veluchamy A."/>
            <person name="Tanaka M."/>
            <person name="Abida H."/>
            <person name="Marechal E."/>
            <person name="Bowler C."/>
            <person name="Muto M."/>
            <person name="Sunaga Y."/>
            <person name="Tanaka M."/>
            <person name="Yoshino T."/>
            <person name="Taniguchi T."/>
            <person name="Fukuda Y."/>
            <person name="Nemoto M."/>
            <person name="Matsumoto M."/>
            <person name="Wong P.S."/>
            <person name="Aburatani S."/>
            <person name="Fujibuchi W."/>
        </authorList>
    </citation>
    <scope>NUCLEOTIDE SEQUENCE [LARGE SCALE GENOMIC DNA]</scope>
    <source>
        <strain evidence="11 12">JPCC DA0580</strain>
    </source>
</reference>
<keyword evidence="7" id="KW-0482">Metalloprotease</keyword>
<proteinExistence type="inferred from homology"/>
<evidence type="ECO:0000256" key="3">
    <source>
        <dbReference type="ARBA" id="ARBA00022723"/>
    </source>
</evidence>
<evidence type="ECO:0000256" key="5">
    <source>
        <dbReference type="ARBA" id="ARBA00022801"/>
    </source>
</evidence>
<evidence type="ECO:0000256" key="8">
    <source>
        <dbReference type="ARBA" id="ARBA00023157"/>
    </source>
</evidence>
<evidence type="ECO:0000313" key="11">
    <source>
        <dbReference type="EMBL" id="GAX10607.1"/>
    </source>
</evidence>
<evidence type="ECO:0000259" key="10">
    <source>
        <dbReference type="Pfam" id="PF05572"/>
    </source>
</evidence>